<evidence type="ECO:0000313" key="2">
    <source>
        <dbReference type="Proteomes" id="UP001205560"/>
    </source>
</evidence>
<accession>A0ABT2A084</accession>
<organism evidence="1 2">
    <name type="scientific">Massilia norwichensis</name>
    <dbReference type="NCBI Taxonomy" id="1442366"/>
    <lineage>
        <taxon>Bacteria</taxon>
        <taxon>Pseudomonadati</taxon>
        <taxon>Pseudomonadota</taxon>
        <taxon>Betaproteobacteria</taxon>
        <taxon>Burkholderiales</taxon>
        <taxon>Oxalobacteraceae</taxon>
        <taxon>Telluria group</taxon>
        <taxon>Massilia</taxon>
    </lineage>
</organism>
<sequence>MSTDAITISRILHAGYAFECAGTRIAFDTIFENPFSRNCHAFPDVRFDHEQIRRLRFDAVFISHFHDDHCSLESLDLLDRATPLYIYCMFGELFDMVRQLGFSRVHALALDEAVEVGPFQVVPREAMDADVDSMFQVRAAGLNVLNVVDSWIDEGTLAKLAGEGPWDMVLWPFQTMRELEVLAPSRAVAAPPELPAEWLAQLGTLAPRYIVPSSCQFQQEPWSWYNRAFFPISYAQFAREVGAALPAAQVVRLDPSVSARLDATSLRPAPPLSWVIPVGAQDVDYVYEGNAAPPPTADIATHFAPLTASQQARVMDYCRAGLLEKYGDVEAASDYFDETRIWQLSVYDHEGRATRFRYRLAPNGVAFLDEGEAPLGWTTEIPAAKLYAALELGESLTSMYMRINDTVFDAETERALLDADVVDDPLIRCLFSDTFGGYQAAQLRRLLEEAGSGKQG</sequence>
<dbReference type="InterPro" id="IPR036866">
    <property type="entry name" value="RibonucZ/Hydroxyglut_hydro"/>
</dbReference>
<dbReference type="RefSeq" id="WP_258843419.1">
    <property type="nucleotide sequence ID" value="NZ_JANUGX010000001.1"/>
</dbReference>
<dbReference type="SUPFAM" id="SSF56281">
    <property type="entry name" value="Metallo-hydrolase/oxidoreductase"/>
    <property type="match status" value="1"/>
</dbReference>
<dbReference type="Proteomes" id="UP001205560">
    <property type="component" value="Unassembled WGS sequence"/>
</dbReference>
<gene>
    <name evidence="1" type="ORF">NX782_00010</name>
</gene>
<proteinExistence type="predicted"/>
<dbReference type="Gene3D" id="3.60.15.10">
    <property type="entry name" value="Ribonuclease Z/Hydroxyacylglutathione hydrolase-like"/>
    <property type="match status" value="1"/>
</dbReference>
<name>A0ABT2A084_9BURK</name>
<evidence type="ECO:0000313" key="1">
    <source>
        <dbReference type="EMBL" id="MCS0587582.1"/>
    </source>
</evidence>
<protein>
    <submittedName>
        <fullName evidence="1">MBL fold metallo-hydrolase</fullName>
    </submittedName>
</protein>
<reference evidence="1 2" key="1">
    <citation type="submission" date="2022-08" db="EMBL/GenBank/DDBJ databases">
        <title>Reclassification of Massilia species as members of the genera Telluria, Duganella, Pseudoduganella, Mokoshia gen. nov. and Zemynaea gen. nov. using orthogonal and non-orthogonal genome-based approaches.</title>
        <authorList>
            <person name="Bowman J.P."/>
        </authorList>
    </citation>
    <scope>NUCLEOTIDE SEQUENCE [LARGE SCALE GENOMIC DNA]</scope>
    <source>
        <strain evidence="1 2">LMG 28164</strain>
    </source>
</reference>
<dbReference type="EMBL" id="JANUGX010000001">
    <property type="protein sequence ID" value="MCS0587582.1"/>
    <property type="molecule type" value="Genomic_DNA"/>
</dbReference>
<keyword evidence="2" id="KW-1185">Reference proteome</keyword>
<comment type="caution">
    <text evidence="1">The sequence shown here is derived from an EMBL/GenBank/DDBJ whole genome shotgun (WGS) entry which is preliminary data.</text>
</comment>